<evidence type="ECO:0000256" key="1">
    <source>
        <dbReference type="ARBA" id="ARBA00006974"/>
    </source>
</evidence>
<protein>
    <submittedName>
        <fullName evidence="2">Uncharacterized protein</fullName>
    </submittedName>
</protein>
<dbReference type="GO" id="GO:0009733">
    <property type="term" value="P:response to auxin"/>
    <property type="evidence" value="ECO:0007669"/>
    <property type="project" value="InterPro"/>
</dbReference>
<comment type="caution">
    <text evidence="2">The sequence shown here is derived from an EMBL/GenBank/DDBJ whole genome shotgun (WGS) entry which is preliminary data.</text>
</comment>
<reference evidence="2" key="1">
    <citation type="submission" date="2022-02" db="EMBL/GenBank/DDBJ databases">
        <authorList>
            <person name="Henning P.M."/>
            <person name="McCubbin A.G."/>
            <person name="Shore J.S."/>
        </authorList>
    </citation>
    <scope>NUCLEOTIDE SEQUENCE</scope>
    <source>
        <strain evidence="2">F60SS</strain>
        <tissue evidence="2">Leaves</tissue>
    </source>
</reference>
<dbReference type="Pfam" id="PF02519">
    <property type="entry name" value="Auxin_inducible"/>
    <property type="match status" value="1"/>
</dbReference>
<dbReference type="OrthoDB" id="1924524at2759"/>
<evidence type="ECO:0000313" key="3">
    <source>
        <dbReference type="Proteomes" id="UP001141552"/>
    </source>
</evidence>
<dbReference type="AlphaFoldDB" id="A0A9Q0JCP9"/>
<comment type="similarity">
    <text evidence="1">Belongs to the ARG7 family.</text>
</comment>
<dbReference type="Proteomes" id="UP001141552">
    <property type="component" value="Unassembled WGS sequence"/>
</dbReference>
<name>A0A9Q0JCP9_9ROSI</name>
<dbReference type="EMBL" id="JAKUCV010004137">
    <property type="protein sequence ID" value="KAJ4836387.1"/>
    <property type="molecule type" value="Genomic_DNA"/>
</dbReference>
<reference evidence="2" key="2">
    <citation type="journal article" date="2023" name="Plants (Basel)">
        <title>Annotation of the Turnera subulata (Passifloraceae) Draft Genome Reveals the S-Locus Evolved after the Divergence of Turneroideae from Passifloroideae in a Stepwise Manner.</title>
        <authorList>
            <person name="Henning P.M."/>
            <person name="Roalson E.H."/>
            <person name="Mir W."/>
            <person name="McCubbin A.G."/>
            <person name="Shore J.S."/>
        </authorList>
    </citation>
    <scope>NUCLEOTIDE SEQUENCE</scope>
    <source>
        <strain evidence="2">F60SS</strain>
    </source>
</reference>
<dbReference type="PANTHER" id="PTHR35296:SF8">
    <property type="entry name" value="SMALL AUXIN-UP RNA-RELATED"/>
    <property type="match status" value="1"/>
</dbReference>
<sequence>MKKKINLMLRKCKSLSRQLGRSSSYSSLRSHSTREFINVWGGGEIRQEADDHIFKEDDEERHENILVGSTRKPYLINSKYLSHPLVAALIEKSSKQEEILVVRCEVVFFDHLLWMLENADPNAISLDSLEELAHLYML</sequence>
<proteinExistence type="inferred from homology"/>
<accession>A0A9Q0JCP9</accession>
<organism evidence="2 3">
    <name type="scientific">Turnera subulata</name>
    <dbReference type="NCBI Taxonomy" id="218843"/>
    <lineage>
        <taxon>Eukaryota</taxon>
        <taxon>Viridiplantae</taxon>
        <taxon>Streptophyta</taxon>
        <taxon>Embryophyta</taxon>
        <taxon>Tracheophyta</taxon>
        <taxon>Spermatophyta</taxon>
        <taxon>Magnoliopsida</taxon>
        <taxon>eudicotyledons</taxon>
        <taxon>Gunneridae</taxon>
        <taxon>Pentapetalae</taxon>
        <taxon>rosids</taxon>
        <taxon>fabids</taxon>
        <taxon>Malpighiales</taxon>
        <taxon>Passifloraceae</taxon>
        <taxon>Turnera</taxon>
    </lineage>
</organism>
<evidence type="ECO:0000313" key="2">
    <source>
        <dbReference type="EMBL" id="KAJ4836387.1"/>
    </source>
</evidence>
<dbReference type="InterPro" id="IPR003676">
    <property type="entry name" value="SAUR_fam"/>
</dbReference>
<dbReference type="PANTHER" id="PTHR35296">
    <property type="entry name" value="EXPRESSED PROTEIN"/>
    <property type="match status" value="1"/>
</dbReference>
<keyword evidence="3" id="KW-1185">Reference proteome</keyword>
<gene>
    <name evidence="2" type="ORF">Tsubulata_021509</name>
</gene>